<dbReference type="SUPFAM" id="SSF116726">
    <property type="entry name" value="TrkA C-terminal domain-like"/>
    <property type="match status" value="1"/>
</dbReference>
<accession>A0A2I8VND8</accession>
<dbReference type="Proteomes" id="UP000236584">
    <property type="component" value="Chromosome"/>
</dbReference>
<dbReference type="PANTHER" id="PTHR30445">
    <property type="entry name" value="K(+)_H(+) ANTIPORTER SUBUNIT KHTT"/>
    <property type="match status" value="1"/>
</dbReference>
<evidence type="ECO:0000313" key="3">
    <source>
        <dbReference type="Proteomes" id="UP000236584"/>
    </source>
</evidence>
<organism evidence="2 3">
    <name type="scientific">Salinigranum rubrum</name>
    <dbReference type="NCBI Taxonomy" id="755307"/>
    <lineage>
        <taxon>Archaea</taxon>
        <taxon>Methanobacteriati</taxon>
        <taxon>Methanobacteriota</taxon>
        <taxon>Stenosarchaea group</taxon>
        <taxon>Halobacteria</taxon>
        <taxon>Halobacteriales</taxon>
        <taxon>Haloferacaceae</taxon>
        <taxon>Salinigranum</taxon>
    </lineage>
</organism>
<dbReference type="Pfam" id="PF02080">
    <property type="entry name" value="TrkA_C"/>
    <property type="match status" value="1"/>
</dbReference>
<keyword evidence="3" id="KW-1185">Reference proteome</keyword>
<evidence type="ECO:0000313" key="2">
    <source>
        <dbReference type="EMBL" id="AUV82609.1"/>
    </source>
</evidence>
<dbReference type="InterPro" id="IPR050144">
    <property type="entry name" value="AAE_transporter"/>
</dbReference>
<dbReference type="InterPro" id="IPR036721">
    <property type="entry name" value="RCK_C_sf"/>
</dbReference>
<dbReference type="AlphaFoldDB" id="A0A2I8VND8"/>
<sequence length="207" mass="23077">MDERIAGREAELEHGRSEVHTHLSPIGGISLGSFRQSISSARSPPARAPVYHVRETQIPGAGDRFVVTFDDDRQLTIIIRNEGERQVRWRSEADANSELLFELSEREARRLAEIFDGSYFESVDTDLENALEDADIEWVEVDDEAPVVGQTLRESGIRTRTGVSVIAVQRSDRTHSNPDSSFRIEAGDVLVVVGSKAEHEAFEAFLS</sequence>
<dbReference type="Pfam" id="PF25991">
    <property type="entry name" value="KhtT_N"/>
    <property type="match status" value="1"/>
</dbReference>
<dbReference type="EMBL" id="CP026309">
    <property type="protein sequence ID" value="AUV82609.1"/>
    <property type="molecule type" value="Genomic_DNA"/>
</dbReference>
<dbReference type="GO" id="GO:0006813">
    <property type="term" value="P:potassium ion transport"/>
    <property type="evidence" value="ECO:0007669"/>
    <property type="project" value="InterPro"/>
</dbReference>
<name>A0A2I8VND8_9EURY</name>
<dbReference type="KEGG" id="srub:C2R22_13960"/>
<feature type="domain" description="RCK C-terminal" evidence="1">
    <location>
        <begin position="124"/>
        <end position="207"/>
    </location>
</feature>
<proteinExistence type="predicted"/>
<protein>
    <submittedName>
        <fullName evidence="2">Potassium transporter TrkA</fullName>
    </submittedName>
</protein>
<dbReference type="Gene3D" id="3.30.70.1450">
    <property type="entry name" value="Regulator of K+ conductance, C-terminal domain"/>
    <property type="match status" value="1"/>
</dbReference>
<gene>
    <name evidence="2" type="ORF">C2R22_13960</name>
</gene>
<dbReference type="PROSITE" id="PS51202">
    <property type="entry name" value="RCK_C"/>
    <property type="match status" value="1"/>
</dbReference>
<dbReference type="GO" id="GO:0008324">
    <property type="term" value="F:monoatomic cation transmembrane transporter activity"/>
    <property type="evidence" value="ECO:0007669"/>
    <property type="project" value="InterPro"/>
</dbReference>
<dbReference type="InterPro" id="IPR058776">
    <property type="entry name" value="KhtT-like_N"/>
</dbReference>
<reference evidence="2 3" key="1">
    <citation type="submission" date="2018-01" db="EMBL/GenBank/DDBJ databases">
        <title>Complete genome sequence of Salinigranum rubrum GX10T, an extremely halophilic archaeon isolated from a marine solar saltern.</title>
        <authorList>
            <person name="Han S."/>
        </authorList>
    </citation>
    <scope>NUCLEOTIDE SEQUENCE [LARGE SCALE GENOMIC DNA]</scope>
    <source>
        <strain evidence="2 3">GX10</strain>
    </source>
</reference>
<dbReference type="PANTHER" id="PTHR30445:SF8">
    <property type="entry name" value="K(+)_H(+) ANTIPORTER SUBUNIT KHTT"/>
    <property type="match status" value="1"/>
</dbReference>
<dbReference type="InterPro" id="IPR006037">
    <property type="entry name" value="RCK_C"/>
</dbReference>
<evidence type="ECO:0000259" key="1">
    <source>
        <dbReference type="PROSITE" id="PS51202"/>
    </source>
</evidence>